<dbReference type="RefSeq" id="WP_068376914.1">
    <property type="nucleotide sequence ID" value="NZ_LSNE01000005.1"/>
</dbReference>
<protein>
    <recommendedName>
        <fullName evidence="1">Solute-binding protein family 3/N-terminal domain-containing protein</fullName>
    </recommendedName>
</protein>
<feature type="domain" description="Solute-binding protein family 3/N-terminal" evidence="1">
    <location>
        <begin position="49"/>
        <end position="273"/>
    </location>
</feature>
<dbReference type="PANTHER" id="PTHR38834">
    <property type="entry name" value="PERIPLASMIC SUBSTRATE BINDING PROTEIN FAMILY 3"/>
    <property type="match status" value="1"/>
</dbReference>
<sequence>MKYIWAIVFLICSTLPAYLSLDLFNSNEHTQTKQTLVVENLVNQQIWPSLTLLTEHSPPGGYLDDSGKVAGNTVELLRILSERLGEKTNIELLPWARALELAKTQTNIGLFETIRSAEREDWFHWVGPLKIYDIALYARQGKMSAPLTKQNINNKLIACANRGSSYVKYLEDLGFRIGINLVQTVNEDNCAKLMIQGKVDVAPYNERSIEDLASQLDPQIKLMPVFPLSQISLYLAFSKDVDTKRVQQWQQALEQSYRDGTMRRLYTGTYNEKQIKRLEDIVKKH</sequence>
<evidence type="ECO:0000313" key="2">
    <source>
        <dbReference type="EMBL" id="KXI29432.1"/>
    </source>
</evidence>
<reference evidence="3" key="1">
    <citation type="submission" date="2016-02" db="EMBL/GenBank/DDBJ databases">
        <authorList>
            <person name="Schultz-Johansen M."/>
            <person name="Glaring M.A."/>
            <person name="Bech P.K."/>
            <person name="Stougaard P."/>
        </authorList>
    </citation>
    <scope>NUCLEOTIDE SEQUENCE [LARGE SCALE GENOMIC DNA]</scope>
    <source>
        <strain evidence="3">S66</strain>
    </source>
</reference>
<dbReference type="OrthoDB" id="8587856at2"/>
<gene>
    <name evidence="2" type="ORF">AX660_14990</name>
</gene>
<dbReference type="InterPro" id="IPR001638">
    <property type="entry name" value="Solute-binding_3/MltF_N"/>
</dbReference>
<dbReference type="SUPFAM" id="SSF53850">
    <property type="entry name" value="Periplasmic binding protein-like II"/>
    <property type="match status" value="1"/>
</dbReference>
<dbReference type="PANTHER" id="PTHR38834:SF3">
    <property type="entry name" value="SOLUTE-BINDING PROTEIN FAMILY 3_N-TERMINAL DOMAIN-CONTAINING PROTEIN"/>
    <property type="match status" value="1"/>
</dbReference>
<dbReference type="Pfam" id="PF00497">
    <property type="entry name" value="SBP_bac_3"/>
    <property type="match status" value="1"/>
</dbReference>
<proteinExistence type="predicted"/>
<dbReference type="Gene3D" id="3.40.190.10">
    <property type="entry name" value="Periplasmic binding protein-like II"/>
    <property type="match status" value="2"/>
</dbReference>
<accession>A0A136A2I1</accession>
<evidence type="ECO:0000259" key="1">
    <source>
        <dbReference type="SMART" id="SM00062"/>
    </source>
</evidence>
<name>A0A136A2I1_9ALTE</name>
<comment type="caution">
    <text evidence="2">The sequence shown here is derived from an EMBL/GenBank/DDBJ whole genome shotgun (WGS) entry which is preliminary data.</text>
</comment>
<dbReference type="SMART" id="SM00062">
    <property type="entry name" value="PBPb"/>
    <property type="match status" value="1"/>
</dbReference>
<organism evidence="2 3">
    <name type="scientific">Paraglaciecola hydrolytica</name>
    <dbReference type="NCBI Taxonomy" id="1799789"/>
    <lineage>
        <taxon>Bacteria</taxon>
        <taxon>Pseudomonadati</taxon>
        <taxon>Pseudomonadota</taxon>
        <taxon>Gammaproteobacteria</taxon>
        <taxon>Alteromonadales</taxon>
        <taxon>Alteromonadaceae</taxon>
        <taxon>Paraglaciecola</taxon>
    </lineage>
</organism>
<dbReference type="EMBL" id="LSNE01000005">
    <property type="protein sequence ID" value="KXI29432.1"/>
    <property type="molecule type" value="Genomic_DNA"/>
</dbReference>
<keyword evidence="3" id="KW-1185">Reference proteome</keyword>
<dbReference type="STRING" id="1799789.AX660_14990"/>
<dbReference type="Proteomes" id="UP000070299">
    <property type="component" value="Unassembled WGS sequence"/>
</dbReference>
<dbReference type="AlphaFoldDB" id="A0A136A2I1"/>
<evidence type="ECO:0000313" key="3">
    <source>
        <dbReference type="Proteomes" id="UP000070299"/>
    </source>
</evidence>